<evidence type="ECO:0000256" key="4">
    <source>
        <dbReference type="SAM" id="MobiDB-lite"/>
    </source>
</evidence>
<dbReference type="InterPro" id="IPR008983">
    <property type="entry name" value="Tumour_necrosis_fac-like_dom"/>
</dbReference>
<keyword evidence="7" id="KW-1185">Reference proteome</keyword>
<sequence>MVPGSLDLVGTTGARGDSGLSGDPGPCGQPQISGLQWLTGAIGPQGIPGLRGEPDPPGTTGAGLPGVHFNGNTQVAGLQGPEVGGDLLSDGREEQPQYRNAELSATTTPVFTTILNTPFLPSGTLHNSQKAYNPATGIFTCPFPSLYYFSYHVHVKGTSLWVALFHNNVLAIYTYDEYKKGYMDQASGSVVLELQENDQLAEDDAV</sequence>
<dbReference type="PRINTS" id="PR00007">
    <property type="entry name" value="COMPLEMNTC1Q"/>
</dbReference>
<dbReference type="Proteomes" id="UP001221898">
    <property type="component" value="Unassembled WGS sequence"/>
</dbReference>
<name>A0AAD7WIA2_9TELE</name>
<dbReference type="SMART" id="SM00110">
    <property type="entry name" value="C1Q"/>
    <property type="match status" value="1"/>
</dbReference>
<feature type="region of interest" description="Disordered" evidence="4">
    <location>
        <begin position="1"/>
        <end position="31"/>
    </location>
</feature>
<gene>
    <name evidence="6" type="ORF">AAFF_G00431280</name>
</gene>
<feature type="region of interest" description="Disordered" evidence="4">
    <location>
        <begin position="43"/>
        <end position="97"/>
    </location>
</feature>
<dbReference type="Gene3D" id="2.60.120.40">
    <property type="match status" value="1"/>
</dbReference>
<dbReference type="PROSITE" id="PS50871">
    <property type="entry name" value="C1Q"/>
    <property type="match status" value="1"/>
</dbReference>
<evidence type="ECO:0000313" key="6">
    <source>
        <dbReference type="EMBL" id="KAJ8398051.1"/>
    </source>
</evidence>
<evidence type="ECO:0000259" key="5">
    <source>
        <dbReference type="PROSITE" id="PS50871"/>
    </source>
</evidence>
<organism evidence="6 7">
    <name type="scientific">Aldrovandia affinis</name>
    <dbReference type="NCBI Taxonomy" id="143900"/>
    <lineage>
        <taxon>Eukaryota</taxon>
        <taxon>Metazoa</taxon>
        <taxon>Chordata</taxon>
        <taxon>Craniata</taxon>
        <taxon>Vertebrata</taxon>
        <taxon>Euteleostomi</taxon>
        <taxon>Actinopterygii</taxon>
        <taxon>Neopterygii</taxon>
        <taxon>Teleostei</taxon>
        <taxon>Notacanthiformes</taxon>
        <taxon>Halosauridae</taxon>
        <taxon>Aldrovandia</taxon>
    </lineage>
</organism>
<accession>A0AAD7WIA2</accession>
<reference evidence="6" key="1">
    <citation type="journal article" date="2023" name="Science">
        <title>Genome structures resolve the early diversification of teleost fishes.</title>
        <authorList>
            <person name="Parey E."/>
            <person name="Louis A."/>
            <person name="Montfort J."/>
            <person name="Bouchez O."/>
            <person name="Roques C."/>
            <person name="Iampietro C."/>
            <person name="Lluch J."/>
            <person name="Castinel A."/>
            <person name="Donnadieu C."/>
            <person name="Desvignes T."/>
            <person name="Floi Bucao C."/>
            <person name="Jouanno E."/>
            <person name="Wen M."/>
            <person name="Mejri S."/>
            <person name="Dirks R."/>
            <person name="Jansen H."/>
            <person name="Henkel C."/>
            <person name="Chen W.J."/>
            <person name="Zahm M."/>
            <person name="Cabau C."/>
            <person name="Klopp C."/>
            <person name="Thompson A.W."/>
            <person name="Robinson-Rechavi M."/>
            <person name="Braasch I."/>
            <person name="Lecointre G."/>
            <person name="Bobe J."/>
            <person name="Postlethwait J.H."/>
            <person name="Berthelot C."/>
            <person name="Roest Crollius H."/>
            <person name="Guiguen Y."/>
        </authorList>
    </citation>
    <scope>NUCLEOTIDE SEQUENCE</scope>
    <source>
        <strain evidence="6">NC1722</strain>
    </source>
</reference>
<keyword evidence="2" id="KW-0964">Secreted</keyword>
<evidence type="ECO:0000313" key="7">
    <source>
        <dbReference type="Proteomes" id="UP001221898"/>
    </source>
</evidence>
<dbReference type="EMBL" id="JAINUG010000093">
    <property type="protein sequence ID" value="KAJ8398051.1"/>
    <property type="molecule type" value="Genomic_DNA"/>
</dbReference>
<keyword evidence="3" id="KW-0272">Extracellular matrix</keyword>
<dbReference type="AlphaFoldDB" id="A0AAD7WIA2"/>
<dbReference type="InterPro" id="IPR050392">
    <property type="entry name" value="Collagen/C1q_domain"/>
</dbReference>
<dbReference type="SUPFAM" id="SSF49842">
    <property type="entry name" value="TNF-like"/>
    <property type="match status" value="1"/>
</dbReference>
<evidence type="ECO:0000256" key="2">
    <source>
        <dbReference type="ARBA" id="ARBA00022525"/>
    </source>
</evidence>
<comment type="subcellular location">
    <subcellularLocation>
        <location evidence="1">Secreted</location>
        <location evidence="1">Extracellular space</location>
        <location evidence="1">Extracellular matrix</location>
    </subcellularLocation>
</comment>
<feature type="domain" description="C1q" evidence="5">
    <location>
        <begin position="95"/>
        <end position="206"/>
    </location>
</feature>
<protein>
    <recommendedName>
        <fullName evidence="5">C1q domain-containing protein</fullName>
    </recommendedName>
</protein>
<evidence type="ECO:0000256" key="3">
    <source>
        <dbReference type="ARBA" id="ARBA00022530"/>
    </source>
</evidence>
<dbReference type="Pfam" id="PF00386">
    <property type="entry name" value="C1q"/>
    <property type="match status" value="1"/>
</dbReference>
<dbReference type="PANTHER" id="PTHR15427">
    <property type="entry name" value="EMILIN ELASTIN MICROFIBRIL INTERFACE-LOCATED PROTEIN ELASTIN MICROFIBRIL INTERFACER"/>
    <property type="match status" value="1"/>
</dbReference>
<proteinExistence type="predicted"/>
<dbReference type="PANTHER" id="PTHR15427:SF53">
    <property type="entry name" value="COLLAGEN TYPE VIII ALPHA 2 CHAIN"/>
    <property type="match status" value="1"/>
</dbReference>
<dbReference type="InterPro" id="IPR001073">
    <property type="entry name" value="C1q_dom"/>
</dbReference>
<comment type="caution">
    <text evidence="6">The sequence shown here is derived from an EMBL/GenBank/DDBJ whole genome shotgun (WGS) entry which is preliminary data.</text>
</comment>
<evidence type="ECO:0000256" key="1">
    <source>
        <dbReference type="ARBA" id="ARBA00004498"/>
    </source>
</evidence>